<keyword evidence="15" id="KW-1185">Reference proteome</keyword>
<evidence type="ECO:0000256" key="9">
    <source>
        <dbReference type="ARBA" id="ARBA00023277"/>
    </source>
</evidence>
<evidence type="ECO:0000259" key="13">
    <source>
        <dbReference type="Pfam" id="PF10509"/>
    </source>
</evidence>
<feature type="domain" description="GHMP kinase C-terminal" evidence="12">
    <location>
        <begin position="281"/>
        <end position="355"/>
    </location>
</feature>
<dbReference type="PROSITE" id="PS00106">
    <property type="entry name" value="GALACTOKINASE"/>
    <property type="match status" value="1"/>
</dbReference>
<dbReference type="PANTHER" id="PTHR10457:SF7">
    <property type="entry name" value="GALACTOKINASE-RELATED"/>
    <property type="match status" value="1"/>
</dbReference>
<gene>
    <name evidence="14" type="primary">galK</name>
    <name evidence="14" type="ORF">FUA23_17315</name>
</gene>
<feature type="domain" description="Galactokinase N-terminal" evidence="13">
    <location>
        <begin position="15"/>
        <end position="56"/>
    </location>
</feature>
<dbReference type="Proteomes" id="UP000321907">
    <property type="component" value="Unassembled WGS sequence"/>
</dbReference>
<dbReference type="InterPro" id="IPR020568">
    <property type="entry name" value="Ribosomal_Su5_D2-typ_SF"/>
</dbReference>
<protein>
    <recommendedName>
        <fullName evidence="10">Galactokinase</fullName>
        <ecNumber evidence="10">2.7.1.6</ecNumber>
    </recommendedName>
</protein>
<evidence type="ECO:0000256" key="4">
    <source>
        <dbReference type="ARBA" id="ARBA00022741"/>
    </source>
</evidence>
<evidence type="ECO:0000259" key="12">
    <source>
        <dbReference type="Pfam" id="PF08544"/>
    </source>
</evidence>
<dbReference type="AlphaFoldDB" id="A0A5C7FPH9"/>
<organism evidence="14 15">
    <name type="scientific">Neolewinella aurantiaca</name>
    <dbReference type="NCBI Taxonomy" id="2602767"/>
    <lineage>
        <taxon>Bacteria</taxon>
        <taxon>Pseudomonadati</taxon>
        <taxon>Bacteroidota</taxon>
        <taxon>Saprospiria</taxon>
        <taxon>Saprospirales</taxon>
        <taxon>Lewinellaceae</taxon>
        <taxon>Neolewinella</taxon>
    </lineage>
</organism>
<evidence type="ECO:0000256" key="1">
    <source>
        <dbReference type="ARBA" id="ARBA00006566"/>
    </source>
</evidence>
<keyword evidence="9" id="KW-0119">Carbohydrate metabolism</keyword>
<keyword evidence="7" id="KW-0460">Magnesium</keyword>
<dbReference type="PANTHER" id="PTHR10457">
    <property type="entry name" value="MEVALONATE KINASE/GALACTOKINASE"/>
    <property type="match status" value="1"/>
</dbReference>
<dbReference type="Gene3D" id="3.30.230.10">
    <property type="match status" value="1"/>
</dbReference>
<dbReference type="GO" id="GO:0005524">
    <property type="term" value="F:ATP binding"/>
    <property type="evidence" value="ECO:0007669"/>
    <property type="project" value="UniProtKB-UniRule"/>
</dbReference>
<evidence type="ECO:0000256" key="3">
    <source>
        <dbReference type="ARBA" id="ARBA00022723"/>
    </source>
</evidence>
<dbReference type="SUPFAM" id="SSF55060">
    <property type="entry name" value="GHMP Kinase, C-terminal domain"/>
    <property type="match status" value="1"/>
</dbReference>
<dbReference type="Gene3D" id="3.30.70.890">
    <property type="entry name" value="GHMP kinase, C-terminal domain"/>
    <property type="match status" value="1"/>
</dbReference>
<dbReference type="SUPFAM" id="SSF54211">
    <property type="entry name" value="Ribosomal protein S5 domain 2-like"/>
    <property type="match status" value="1"/>
</dbReference>
<keyword evidence="8" id="KW-0299">Galactose metabolism</keyword>
<dbReference type="GO" id="GO:0005829">
    <property type="term" value="C:cytosol"/>
    <property type="evidence" value="ECO:0007669"/>
    <property type="project" value="TreeGrafter"/>
</dbReference>
<evidence type="ECO:0000256" key="8">
    <source>
        <dbReference type="ARBA" id="ARBA00023144"/>
    </source>
</evidence>
<dbReference type="InterPro" id="IPR019539">
    <property type="entry name" value="GalKase_N"/>
</dbReference>
<keyword evidence="5 14" id="KW-0418">Kinase</keyword>
<dbReference type="NCBIfam" id="TIGR00131">
    <property type="entry name" value="gal_kin"/>
    <property type="match status" value="1"/>
</dbReference>
<dbReference type="PROSITE" id="PS00627">
    <property type="entry name" value="GHMP_KINASES_ATP"/>
    <property type="match status" value="1"/>
</dbReference>
<evidence type="ECO:0000256" key="7">
    <source>
        <dbReference type="ARBA" id="ARBA00022842"/>
    </source>
</evidence>
<dbReference type="InterPro" id="IPR006203">
    <property type="entry name" value="GHMP_knse_ATP-bd_CS"/>
</dbReference>
<keyword evidence="4" id="KW-0547">Nucleotide-binding</keyword>
<dbReference type="GO" id="GO:0004335">
    <property type="term" value="F:galactokinase activity"/>
    <property type="evidence" value="ECO:0007669"/>
    <property type="project" value="UniProtKB-UniRule"/>
</dbReference>
<evidence type="ECO:0000256" key="2">
    <source>
        <dbReference type="ARBA" id="ARBA00022679"/>
    </source>
</evidence>
<reference evidence="14 15" key="1">
    <citation type="submission" date="2019-08" db="EMBL/GenBank/DDBJ databases">
        <title>Lewinella sp. strain SSH13 Genome sequencing and assembly.</title>
        <authorList>
            <person name="Kim I."/>
        </authorList>
    </citation>
    <scope>NUCLEOTIDE SEQUENCE [LARGE SCALE GENOMIC DNA]</scope>
    <source>
        <strain evidence="14 15">SSH13</strain>
    </source>
</reference>
<evidence type="ECO:0000259" key="11">
    <source>
        <dbReference type="Pfam" id="PF00288"/>
    </source>
</evidence>
<dbReference type="InterPro" id="IPR006206">
    <property type="entry name" value="Mevalonate/galactokinase"/>
</dbReference>
<dbReference type="EMBL" id="VOXD01000031">
    <property type="protein sequence ID" value="TXF87818.1"/>
    <property type="molecule type" value="Genomic_DNA"/>
</dbReference>
<dbReference type="RefSeq" id="WP_147932028.1">
    <property type="nucleotide sequence ID" value="NZ_VOXD01000031.1"/>
</dbReference>
<dbReference type="PRINTS" id="PR00959">
    <property type="entry name" value="MEVGALKINASE"/>
</dbReference>
<dbReference type="EC" id="2.7.1.6" evidence="10"/>
<evidence type="ECO:0000256" key="6">
    <source>
        <dbReference type="ARBA" id="ARBA00022840"/>
    </source>
</evidence>
<dbReference type="FunFam" id="3.30.70.890:FF:000001">
    <property type="entry name" value="Galactokinase"/>
    <property type="match status" value="1"/>
</dbReference>
<comment type="caution">
    <text evidence="14">The sequence shown here is derived from an EMBL/GenBank/DDBJ whole genome shotgun (WGS) entry which is preliminary data.</text>
</comment>
<dbReference type="InterPro" id="IPR013750">
    <property type="entry name" value="GHMP_kinase_C_dom"/>
</dbReference>
<dbReference type="PIRSF" id="PIRSF000530">
    <property type="entry name" value="Galactokinase"/>
    <property type="match status" value="1"/>
</dbReference>
<keyword evidence="6" id="KW-0067">ATP-binding</keyword>
<dbReference type="InterPro" id="IPR014721">
    <property type="entry name" value="Ribsml_uS5_D2-typ_fold_subgr"/>
</dbReference>
<dbReference type="InterPro" id="IPR036554">
    <property type="entry name" value="GHMP_kinase_C_sf"/>
</dbReference>
<accession>A0A5C7FPH9</accession>
<dbReference type="GO" id="GO:0046872">
    <property type="term" value="F:metal ion binding"/>
    <property type="evidence" value="ECO:0007669"/>
    <property type="project" value="UniProtKB-KW"/>
</dbReference>
<dbReference type="Pfam" id="PF08544">
    <property type="entry name" value="GHMP_kinases_C"/>
    <property type="match status" value="1"/>
</dbReference>
<evidence type="ECO:0000256" key="10">
    <source>
        <dbReference type="NCBIfam" id="TIGR00131"/>
    </source>
</evidence>
<dbReference type="InterPro" id="IPR019741">
    <property type="entry name" value="Galactokinase_CS"/>
</dbReference>
<comment type="similarity">
    <text evidence="1">Belongs to the GHMP kinase family. GalK subfamily.</text>
</comment>
<dbReference type="PRINTS" id="PR00473">
    <property type="entry name" value="GALCTOKINASE"/>
</dbReference>
<evidence type="ECO:0000313" key="15">
    <source>
        <dbReference type="Proteomes" id="UP000321907"/>
    </source>
</evidence>
<keyword evidence="3" id="KW-0479">Metal-binding</keyword>
<dbReference type="Pfam" id="PF10509">
    <property type="entry name" value="GalKase_gal_bdg"/>
    <property type="match status" value="1"/>
</dbReference>
<proteinExistence type="inferred from homology"/>
<sequence length="386" mass="41481">MLPHIKSYLADHSSGSEFPFALHSPGRINIIGEHTDYTGGLVMPAAIDKGIEFYARPIEGNALRLHAVDLNEQFTLSLPVGTKKTGELWVDYLAGIVHEFQLLGHEVPALEIVFGGNVPRGSGMSSSAALEGGMAFLLNEVTGAGIGRPQLAVLCRRSSNNYIGVPTGIMDQFASLNGSADGPIKLDCETLHFTPVVADLPGYSWILVNSMVTHELGSSEYPVRVKECAAALAAIRAVNPDVNCLSHATDEQLSAVEAKLSAKERSRAQYVISENQRVEEMARALNEGDATTAGKLLNATHAGLRDDFEVSCAEVDFLQREAVEHFAELVAGSRIMGGGFGGCTINLVKTDSIPALKDHLSLVYAMKYDQQPEFYEVTIGPGTRLI</sequence>
<dbReference type="InterPro" id="IPR006204">
    <property type="entry name" value="GHMP_kinase_N_dom"/>
</dbReference>
<evidence type="ECO:0000256" key="5">
    <source>
        <dbReference type="ARBA" id="ARBA00022777"/>
    </source>
</evidence>
<feature type="domain" description="GHMP kinase N-terminal" evidence="11">
    <location>
        <begin position="98"/>
        <end position="178"/>
    </location>
</feature>
<dbReference type="Pfam" id="PF00288">
    <property type="entry name" value="GHMP_kinases_N"/>
    <property type="match status" value="1"/>
</dbReference>
<keyword evidence="2 14" id="KW-0808">Transferase</keyword>
<dbReference type="GO" id="GO:0006012">
    <property type="term" value="P:galactose metabolic process"/>
    <property type="evidence" value="ECO:0007669"/>
    <property type="project" value="UniProtKB-UniRule"/>
</dbReference>
<evidence type="ECO:0000313" key="14">
    <source>
        <dbReference type="EMBL" id="TXF87818.1"/>
    </source>
</evidence>
<name>A0A5C7FPH9_9BACT</name>
<dbReference type="InterPro" id="IPR000705">
    <property type="entry name" value="Galactokinase"/>
</dbReference>
<dbReference type="OrthoDB" id="250531at2"/>